<feature type="transmembrane region" description="Helical" evidence="4">
    <location>
        <begin position="438"/>
        <end position="457"/>
    </location>
</feature>
<feature type="transmembrane region" description="Helical" evidence="4">
    <location>
        <begin position="408"/>
        <end position="426"/>
    </location>
</feature>
<dbReference type="EMBL" id="JAUTWS010000013">
    <property type="protein sequence ID" value="MDO9709733.1"/>
    <property type="molecule type" value="Genomic_DNA"/>
</dbReference>
<evidence type="ECO:0000256" key="1">
    <source>
        <dbReference type="ARBA" id="ARBA00004236"/>
    </source>
</evidence>
<name>A0ABT9E0P2_9PROT</name>
<feature type="domain" description="FMN-binding" evidence="6">
    <location>
        <begin position="77"/>
        <end position="176"/>
    </location>
</feature>
<keyword evidence="8" id="KW-1185">Reference proteome</keyword>
<dbReference type="SMART" id="SM00900">
    <property type="entry name" value="FMN_bind"/>
    <property type="match status" value="1"/>
</dbReference>
<reference evidence="7 8" key="1">
    <citation type="submission" date="2023-08" db="EMBL/GenBank/DDBJ databases">
        <title>The draft genome sequence of Paracraurococcus sp. LOR1-02.</title>
        <authorList>
            <person name="Kingkaew E."/>
            <person name="Tanasupawat S."/>
        </authorList>
    </citation>
    <scope>NUCLEOTIDE SEQUENCE [LARGE SCALE GENOMIC DNA]</scope>
    <source>
        <strain evidence="7 8">LOR1-02</strain>
    </source>
</reference>
<dbReference type="Proteomes" id="UP001243009">
    <property type="component" value="Unassembled WGS sequence"/>
</dbReference>
<keyword evidence="4" id="KW-0812">Transmembrane</keyword>
<evidence type="ECO:0000313" key="8">
    <source>
        <dbReference type="Proteomes" id="UP001243009"/>
    </source>
</evidence>
<feature type="transmembrane region" description="Helical" evidence="4">
    <location>
        <begin position="489"/>
        <end position="512"/>
    </location>
</feature>
<dbReference type="InterPro" id="IPR017896">
    <property type="entry name" value="4Fe4S_Fe-S-bd"/>
</dbReference>
<organism evidence="7 8">
    <name type="scientific">Paracraurococcus lichenis</name>
    <dbReference type="NCBI Taxonomy" id="3064888"/>
    <lineage>
        <taxon>Bacteria</taxon>
        <taxon>Pseudomonadati</taxon>
        <taxon>Pseudomonadota</taxon>
        <taxon>Alphaproteobacteria</taxon>
        <taxon>Acetobacterales</taxon>
        <taxon>Roseomonadaceae</taxon>
        <taxon>Paracraurococcus</taxon>
    </lineage>
</organism>
<keyword evidence="5" id="KW-0732">Signal</keyword>
<dbReference type="RefSeq" id="WP_305104600.1">
    <property type="nucleotide sequence ID" value="NZ_JAUTWS010000013.1"/>
</dbReference>
<sequence>MPRLLARGLILLVLLLPHAPRAGTLDRAAMERLFPAPLVVGEKEASPPVWPIFRTAMTSPELVAYAFESADLAPIPGFSGVPPNLLVALGPDGSYLDVRVLSHHEPVFLEGLGEEPLHRFVAQYAGLGLRQSVKVGSATTGASRGGSAAATIDGVAKATASVRIINESVLAAALAVARAKLGFAAGRDPGLRVTPREDAFEPLPWPELLRRGLVRRVAPSNAEVERGFAGTSVAGMDAAALAAPEAAFAEIHIAYLNTPVTGRNLLGEAGWRALQRDLEGGHHAILLLSSGRWDALGEDFVRGAVPDRVALIQDGLPIGLRDIGLERIALPPGAPEGRATILRIGAQAGLDPSQPWALELKVTRERGQIFPERVSQVLAAAYEPQPGLFLREAPDAAGGWRALAAERAAELGLLAAALALLLVALARQRWLTASPRGFALFRAGFLLFTLGVIGWQAQAQLSVVTLAGLVRAAAGTGDLSFLLYDPASLLLWGVTLATLVAWGRGTFCGWLCPFGALQELARQAAAPLRLRQVRVPPRWDARLRRVKYLALALVLGSALLPAPWAEAAAELEPFKTAITLGFDRSWPFVLYAGGLVVANLVLHKAFCRWLCPLGAALVLGGRLRVPDWLARREACGSPCQLCRVRCDYGAIRRDGGIDYDACFQCMDCVVIHNDRRQCVPLVLADRRAARGRGA</sequence>
<accession>A0ABT9E0P2</accession>
<proteinExistence type="predicted"/>
<gene>
    <name evidence="7" type="ORF">Q7A36_15380</name>
</gene>
<evidence type="ECO:0000256" key="2">
    <source>
        <dbReference type="ARBA" id="ARBA00022475"/>
    </source>
</evidence>
<dbReference type="InterPro" id="IPR011399">
    <property type="entry name" value="NosR"/>
</dbReference>
<feature type="chain" id="PRO_5046077437" evidence="5">
    <location>
        <begin position="23"/>
        <end position="694"/>
    </location>
</feature>
<evidence type="ECO:0000256" key="3">
    <source>
        <dbReference type="ARBA" id="ARBA00023136"/>
    </source>
</evidence>
<keyword evidence="3 4" id="KW-0472">Membrane</keyword>
<evidence type="ECO:0000256" key="4">
    <source>
        <dbReference type="SAM" id="Phobius"/>
    </source>
</evidence>
<dbReference type="SUPFAM" id="SSF54862">
    <property type="entry name" value="4Fe-4S ferredoxins"/>
    <property type="match status" value="1"/>
</dbReference>
<dbReference type="InterPro" id="IPR052378">
    <property type="entry name" value="NosR_regulator"/>
</dbReference>
<protein>
    <submittedName>
        <fullName evidence="7">4Fe-4S binding protein</fullName>
    </submittedName>
</protein>
<keyword evidence="4" id="KW-1133">Transmembrane helix</keyword>
<comment type="subcellular location">
    <subcellularLocation>
        <location evidence="1">Cell membrane</location>
    </subcellularLocation>
</comment>
<dbReference type="PANTHER" id="PTHR30224">
    <property type="entry name" value="ELECTRON TRANSPORT PROTEIN"/>
    <property type="match status" value="1"/>
</dbReference>
<feature type="transmembrane region" description="Helical" evidence="4">
    <location>
        <begin position="585"/>
        <end position="602"/>
    </location>
</feature>
<dbReference type="PIRSF" id="PIRSF036354">
    <property type="entry name" value="NosR"/>
    <property type="match status" value="1"/>
</dbReference>
<evidence type="ECO:0000256" key="5">
    <source>
        <dbReference type="SAM" id="SignalP"/>
    </source>
</evidence>
<evidence type="ECO:0000259" key="6">
    <source>
        <dbReference type="SMART" id="SM00900"/>
    </source>
</evidence>
<feature type="signal peptide" evidence="5">
    <location>
        <begin position="1"/>
        <end position="22"/>
    </location>
</feature>
<comment type="caution">
    <text evidence="7">The sequence shown here is derived from an EMBL/GenBank/DDBJ whole genome shotgun (WGS) entry which is preliminary data.</text>
</comment>
<evidence type="ECO:0000313" key="7">
    <source>
        <dbReference type="EMBL" id="MDO9709733.1"/>
    </source>
</evidence>
<dbReference type="InterPro" id="IPR007329">
    <property type="entry name" value="FMN-bd"/>
</dbReference>
<keyword evidence="2" id="KW-1003">Cell membrane</keyword>
<dbReference type="PANTHER" id="PTHR30224:SF4">
    <property type="entry name" value="ELECTRON TRANSPORT PROTEIN YCCM-RELATED"/>
    <property type="match status" value="1"/>
</dbReference>
<dbReference type="Pfam" id="PF12801">
    <property type="entry name" value="Fer4_5"/>
    <property type="match status" value="2"/>
</dbReference>
<feature type="transmembrane region" description="Helical" evidence="4">
    <location>
        <begin position="548"/>
        <end position="565"/>
    </location>
</feature>